<reference evidence="1 2" key="1">
    <citation type="journal article" date="2015" name="Genome Biol. Evol.">
        <title>Comparative Genomics of a Bacterivorous Green Alga Reveals Evolutionary Causalities and Consequences of Phago-Mixotrophic Mode of Nutrition.</title>
        <authorList>
            <person name="Burns J.A."/>
            <person name="Paasch A."/>
            <person name="Narechania A."/>
            <person name="Kim E."/>
        </authorList>
    </citation>
    <scope>NUCLEOTIDE SEQUENCE [LARGE SCALE GENOMIC DNA]</scope>
    <source>
        <strain evidence="1 2">PLY_AMNH</strain>
    </source>
</reference>
<dbReference type="EMBL" id="LGRX02019697">
    <property type="protein sequence ID" value="KAK3258248.1"/>
    <property type="molecule type" value="Genomic_DNA"/>
</dbReference>
<proteinExistence type="predicted"/>
<evidence type="ECO:0000313" key="2">
    <source>
        <dbReference type="Proteomes" id="UP001190700"/>
    </source>
</evidence>
<name>A0AAE0FEH8_9CHLO</name>
<keyword evidence="2" id="KW-1185">Reference proteome</keyword>
<gene>
    <name evidence="1" type="ORF">CYMTET_32699</name>
</gene>
<dbReference type="AlphaFoldDB" id="A0AAE0FEH8"/>
<organism evidence="1 2">
    <name type="scientific">Cymbomonas tetramitiformis</name>
    <dbReference type="NCBI Taxonomy" id="36881"/>
    <lineage>
        <taxon>Eukaryota</taxon>
        <taxon>Viridiplantae</taxon>
        <taxon>Chlorophyta</taxon>
        <taxon>Pyramimonadophyceae</taxon>
        <taxon>Pyramimonadales</taxon>
        <taxon>Pyramimonadaceae</taxon>
        <taxon>Cymbomonas</taxon>
    </lineage>
</organism>
<feature type="non-terminal residue" evidence="1">
    <location>
        <position position="263"/>
    </location>
</feature>
<comment type="caution">
    <text evidence="1">The sequence shown here is derived from an EMBL/GenBank/DDBJ whole genome shotgun (WGS) entry which is preliminary data.</text>
</comment>
<accession>A0AAE0FEH8</accession>
<evidence type="ECO:0000313" key="1">
    <source>
        <dbReference type="EMBL" id="KAK3258248.1"/>
    </source>
</evidence>
<sequence length="263" mass="26146">MVVGKLARGAISLTGNIVGKKSTAQVAVDGDGIHTDGIILRVLAKEKLEVALSTAELLPAPGHLLTCPPAPCPASAPIPTPVVSKPTCFLVSEVDPPGGGWGESVTEVGTTGLRRAGELGIEAGISPDDAAVALRSTSGLFVLKSGCIVGQVGLGWLAAAGCIVWTSGTGVHDARHYGTAGAGVAGRILGQGLGVVIAAGAFCGISGGAFCGQAGGQWLAAAGCIALDEAQRYNLHVAEGGEHGFVPFVPPEEFALVDLIGEG</sequence>
<protein>
    <submittedName>
        <fullName evidence="1">Uncharacterized protein</fullName>
    </submittedName>
</protein>
<dbReference type="Proteomes" id="UP001190700">
    <property type="component" value="Unassembled WGS sequence"/>
</dbReference>